<organism evidence="1 2">
    <name type="scientific">Portunus trituberculatus</name>
    <name type="common">Swimming crab</name>
    <name type="synonym">Neptunus trituberculatus</name>
    <dbReference type="NCBI Taxonomy" id="210409"/>
    <lineage>
        <taxon>Eukaryota</taxon>
        <taxon>Metazoa</taxon>
        <taxon>Ecdysozoa</taxon>
        <taxon>Arthropoda</taxon>
        <taxon>Crustacea</taxon>
        <taxon>Multicrustacea</taxon>
        <taxon>Malacostraca</taxon>
        <taxon>Eumalacostraca</taxon>
        <taxon>Eucarida</taxon>
        <taxon>Decapoda</taxon>
        <taxon>Pleocyemata</taxon>
        <taxon>Brachyura</taxon>
        <taxon>Eubrachyura</taxon>
        <taxon>Portunoidea</taxon>
        <taxon>Portunidae</taxon>
        <taxon>Portuninae</taxon>
        <taxon>Portunus</taxon>
    </lineage>
</organism>
<comment type="caution">
    <text evidence="1">The sequence shown here is derived from an EMBL/GenBank/DDBJ whole genome shotgun (WGS) entry which is preliminary data.</text>
</comment>
<dbReference type="AlphaFoldDB" id="A0A5B7K475"/>
<protein>
    <submittedName>
        <fullName evidence="1">Uncharacterized protein</fullName>
    </submittedName>
</protein>
<keyword evidence="2" id="KW-1185">Reference proteome</keyword>
<proteinExistence type="predicted"/>
<name>A0A5B7K475_PORTR</name>
<accession>A0A5B7K475</accession>
<sequence length="50" mass="5235">MVRGTMEPVNGCLTSWRVAVVEAEAEAVVVVVVVMEVSLEVMAVGCDGRG</sequence>
<dbReference type="EMBL" id="VSRR010127050">
    <property type="protein sequence ID" value="MPD01414.1"/>
    <property type="molecule type" value="Genomic_DNA"/>
</dbReference>
<evidence type="ECO:0000313" key="1">
    <source>
        <dbReference type="EMBL" id="MPD01414.1"/>
    </source>
</evidence>
<gene>
    <name evidence="1" type="ORF">E2C01_096940</name>
</gene>
<reference evidence="1 2" key="1">
    <citation type="submission" date="2019-05" db="EMBL/GenBank/DDBJ databases">
        <title>Another draft genome of Portunus trituberculatus and its Hox gene families provides insights of decapod evolution.</title>
        <authorList>
            <person name="Jeong J.-H."/>
            <person name="Song I."/>
            <person name="Kim S."/>
            <person name="Choi T."/>
            <person name="Kim D."/>
            <person name="Ryu S."/>
            <person name="Kim W."/>
        </authorList>
    </citation>
    <scope>NUCLEOTIDE SEQUENCE [LARGE SCALE GENOMIC DNA]</scope>
    <source>
        <tissue evidence="1">Muscle</tissue>
    </source>
</reference>
<dbReference type="Proteomes" id="UP000324222">
    <property type="component" value="Unassembled WGS sequence"/>
</dbReference>
<evidence type="ECO:0000313" key="2">
    <source>
        <dbReference type="Proteomes" id="UP000324222"/>
    </source>
</evidence>